<reference evidence="2" key="1">
    <citation type="submission" date="2014-09" db="EMBL/GenBank/DDBJ databases">
        <authorList>
            <person name="Magalhaes I.L.F."/>
            <person name="Oliveira U."/>
            <person name="Santos F.R."/>
            <person name="Vidigal T.H.D.A."/>
            <person name="Brescovit A.D."/>
            <person name="Santos A.J."/>
        </authorList>
    </citation>
    <scope>NUCLEOTIDE SEQUENCE</scope>
    <source>
        <tissue evidence="2">Shoot tissue taken approximately 20 cm above the soil surface</tissue>
    </source>
</reference>
<accession>A0A0A9AA36</accession>
<evidence type="ECO:0000313" key="2">
    <source>
        <dbReference type="EMBL" id="JAD45860.1"/>
    </source>
</evidence>
<name>A0A0A9AA36_ARUDO</name>
<dbReference type="EMBL" id="GBRH01252035">
    <property type="protein sequence ID" value="JAD45860.1"/>
    <property type="molecule type" value="Transcribed_RNA"/>
</dbReference>
<proteinExistence type="predicted"/>
<feature type="region of interest" description="Disordered" evidence="1">
    <location>
        <begin position="1"/>
        <end position="25"/>
    </location>
</feature>
<dbReference type="AlphaFoldDB" id="A0A0A9AA36"/>
<organism evidence="2">
    <name type="scientific">Arundo donax</name>
    <name type="common">Giant reed</name>
    <name type="synonym">Donax arundinaceus</name>
    <dbReference type="NCBI Taxonomy" id="35708"/>
    <lineage>
        <taxon>Eukaryota</taxon>
        <taxon>Viridiplantae</taxon>
        <taxon>Streptophyta</taxon>
        <taxon>Embryophyta</taxon>
        <taxon>Tracheophyta</taxon>
        <taxon>Spermatophyta</taxon>
        <taxon>Magnoliopsida</taxon>
        <taxon>Liliopsida</taxon>
        <taxon>Poales</taxon>
        <taxon>Poaceae</taxon>
        <taxon>PACMAD clade</taxon>
        <taxon>Arundinoideae</taxon>
        <taxon>Arundineae</taxon>
        <taxon>Arundo</taxon>
    </lineage>
</organism>
<protein>
    <submittedName>
        <fullName evidence="2">Uncharacterized protein</fullName>
    </submittedName>
</protein>
<evidence type="ECO:0000256" key="1">
    <source>
        <dbReference type="SAM" id="MobiDB-lite"/>
    </source>
</evidence>
<reference evidence="2" key="2">
    <citation type="journal article" date="2015" name="Data Brief">
        <title>Shoot transcriptome of the giant reed, Arundo donax.</title>
        <authorList>
            <person name="Barrero R.A."/>
            <person name="Guerrero F.D."/>
            <person name="Moolhuijzen P."/>
            <person name="Goolsby J.A."/>
            <person name="Tidwell J."/>
            <person name="Bellgard S.E."/>
            <person name="Bellgard M.I."/>
        </authorList>
    </citation>
    <scope>NUCLEOTIDE SEQUENCE</scope>
    <source>
        <tissue evidence="2">Shoot tissue taken approximately 20 cm above the soil surface</tissue>
    </source>
</reference>
<sequence length="25" mass="2961">MIHSPGMLLHGGKFQIRQRQGRERQ</sequence>